<dbReference type="WBParaSite" id="L893_g14428.t1">
    <property type="protein sequence ID" value="L893_g14428.t1"/>
    <property type="gene ID" value="L893_g14428"/>
</dbReference>
<dbReference type="AlphaFoldDB" id="A0A1I7YAW7"/>
<name>A0A1I7YAW7_9BILA</name>
<reference evidence="2" key="1">
    <citation type="submission" date="2016-11" db="UniProtKB">
        <authorList>
            <consortium name="WormBaseParasite"/>
        </authorList>
    </citation>
    <scope>IDENTIFICATION</scope>
</reference>
<dbReference type="Proteomes" id="UP000095287">
    <property type="component" value="Unplaced"/>
</dbReference>
<organism evidence="1 2">
    <name type="scientific">Steinernema glaseri</name>
    <dbReference type="NCBI Taxonomy" id="37863"/>
    <lineage>
        <taxon>Eukaryota</taxon>
        <taxon>Metazoa</taxon>
        <taxon>Ecdysozoa</taxon>
        <taxon>Nematoda</taxon>
        <taxon>Chromadorea</taxon>
        <taxon>Rhabditida</taxon>
        <taxon>Tylenchina</taxon>
        <taxon>Panagrolaimomorpha</taxon>
        <taxon>Strongyloidoidea</taxon>
        <taxon>Steinernematidae</taxon>
        <taxon>Steinernema</taxon>
    </lineage>
</organism>
<evidence type="ECO:0000313" key="1">
    <source>
        <dbReference type="Proteomes" id="UP000095287"/>
    </source>
</evidence>
<keyword evidence="1" id="KW-1185">Reference proteome</keyword>
<evidence type="ECO:0000313" key="2">
    <source>
        <dbReference type="WBParaSite" id="L893_g14428.t1"/>
    </source>
</evidence>
<protein>
    <submittedName>
        <fullName evidence="2">SRP_SPB domain-containing protein</fullName>
    </submittedName>
</protein>
<sequence>MRFAQKMRLVPYSAPVEKPFQETVKKLDSSFEDIFNDKTSPDDVKYQRFMQMYHKLSNLSDEADRRQKPVKVTMEPGKLDVGSTVVKGITAGEFRAFVKALQHQS</sequence>
<proteinExistence type="predicted"/>
<accession>A0A1I7YAW7</accession>